<dbReference type="GO" id="GO:0005085">
    <property type="term" value="F:guanyl-nucleotide exchange factor activity"/>
    <property type="evidence" value="ECO:0007669"/>
    <property type="project" value="UniProtKB-KW"/>
</dbReference>
<feature type="domain" description="CNH" evidence="4">
    <location>
        <begin position="496"/>
        <end position="777"/>
    </location>
</feature>
<evidence type="ECO:0000256" key="2">
    <source>
        <dbReference type="SAM" id="MobiDB-lite"/>
    </source>
</evidence>
<evidence type="ECO:0000259" key="4">
    <source>
        <dbReference type="PROSITE" id="PS50219"/>
    </source>
</evidence>
<dbReference type="SMART" id="SM00325">
    <property type="entry name" value="RhoGEF"/>
    <property type="match status" value="1"/>
</dbReference>
<gene>
    <name evidence="5" type="ORF">ECU03_0550</name>
</gene>
<dbReference type="InterPro" id="IPR000219">
    <property type="entry name" value="DH_dom"/>
</dbReference>
<keyword evidence="1" id="KW-0344">Guanine-nucleotide releasing factor</keyword>
<evidence type="ECO:0000259" key="3">
    <source>
        <dbReference type="PROSITE" id="PS50010"/>
    </source>
</evidence>
<dbReference type="InterPro" id="IPR001180">
    <property type="entry name" value="CNH_dom"/>
</dbReference>
<feature type="compositionally biased region" description="Low complexity" evidence="2">
    <location>
        <begin position="406"/>
        <end position="421"/>
    </location>
</feature>
<dbReference type="VEuPathDB" id="MicrosporidiaDB:ECU03_0550"/>
<reference evidence="5" key="1">
    <citation type="journal article" date="2013" name="Eukaryot. Cell">
        <title>Extremely Reduced Levels of Heterozygosity in the Vertebrate Pathogen Encephalitozoon cuniculi.</title>
        <authorList>
            <person name="Selman M."/>
            <person name="Sak B."/>
            <person name="Kvac M."/>
            <person name="Farinelli L."/>
            <person name="Weiss L.M."/>
            <person name="Corradi N."/>
        </authorList>
    </citation>
    <scope>NUCLEOTIDE SEQUENCE</scope>
</reference>
<dbReference type="PANTHER" id="PTHR46572:SF1">
    <property type="entry name" value="RHO1 GUANINE NUCLEOTIDE EXCHANGE FACTOR TUS1"/>
    <property type="match status" value="1"/>
</dbReference>
<evidence type="ECO:0000256" key="1">
    <source>
        <dbReference type="ARBA" id="ARBA00022658"/>
    </source>
</evidence>
<dbReference type="SUPFAM" id="SSF48065">
    <property type="entry name" value="DBL homology domain (DH-domain)"/>
    <property type="match status" value="1"/>
</dbReference>
<dbReference type="InterPro" id="IPR052233">
    <property type="entry name" value="Rho-type_GEFs"/>
</dbReference>
<dbReference type="VEuPathDB" id="MicrosporidiaDB:AEWQ_030490"/>
<dbReference type="PROSITE" id="PS50219">
    <property type="entry name" value="CNH"/>
    <property type="match status" value="1"/>
</dbReference>
<dbReference type="Pfam" id="PF00780">
    <property type="entry name" value="CNH"/>
    <property type="match status" value="1"/>
</dbReference>
<dbReference type="Pfam" id="PF00621">
    <property type="entry name" value="RhoGEF"/>
    <property type="match status" value="1"/>
</dbReference>
<proteinExistence type="predicted"/>
<organism evidence="5">
    <name type="scientific">Encephalitozoon cuniculi</name>
    <name type="common">Microsporidian parasite</name>
    <dbReference type="NCBI Taxonomy" id="6035"/>
    <lineage>
        <taxon>Eukaryota</taxon>
        <taxon>Fungi</taxon>
        <taxon>Fungi incertae sedis</taxon>
        <taxon>Microsporidia</taxon>
        <taxon>Unikaryonidae</taxon>
        <taxon>Encephalitozoon</taxon>
    </lineage>
</organism>
<name>M1KKX8_ENCCN</name>
<feature type="region of interest" description="Disordered" evidence="2">
    <location>
        <begin position="451"/>
        <end position="477"/>
    </location>
</feature>
<sequence length="812" mass="93916">MLTLMSRSRKLIEALEEIFESEKSYIRDLILWERDFRIWVLNCPLFSSPKVKYEICDRVFINMDRIQRLHQRIYEDMRKMNFGAGFETMGKDALNNANEHATEKAEGSSANLRQLECVSIYERYVDEFTVYYEYVRRLPKAEFELEKLMYRYPDFASGVKDFLEQKNAEFLGIKHFLYRPSQKLARYPLLLKAVVKNEEGGLKDAYERLVESFKAIAKNADREFNKYGTQFAIYRLGMSFKYKGTVRNQQCLALFQKKRKLLKEGEALVRSSTREGSAVYKVFVFDHLILICDYPQNKFADLYINDEPIFMPRLIALKEDPGFFDKDEDFEEFSSLFLFEAGSAKAWGLYFHDQGERDVYFKIIQKAVHRVRAKLRDDISLRTLPFETGETVRYACQANNTDWRGESFSSSNSGEESSYMSTDGDSLDSAEMLKPAGCDSLDEAVNAFFENRNNSSKDGEDPYEEDHDGSEDSLEPGSNKTWSLWKTLFPTADFFVSSIKLPLPLDRSNDPEYTSAQKSMYIIAVGDGVYRFFNQKIDRILERKVSKIIYDSTYELMMYQSGSTLYASHFNVESTSIEENVLKSDIENFFYGVTKQGPCIASTDSGDGKSVSIFLFLAVISNEAVTIELSRKLYVGLQVYNVFFCSEKIVIACRDFEIVDMESLRTEELLQVYDPCIPVLFYGLKNTTARSILPVSPREFLLCFDSVGFIVDDTGKLKRTDIIFLWNCRPVEFKLSKNYVICLGHRIINIFDLRTGLLIFTKLQHGLRFVTGSLEPLLHDGKNFYKITFEADVDEANERSNKSHRDEEISVK</sequence>
<dbReference type="InterPro" id="IPR035899">
    <property type="entry name" value="DBL_dom_sf"/>
</dbReference>
<dbReference type="VEuPathDB" id="MicrosporidiaDB:M970_030490"/>
<feature type="domain" description="DH" evidence="3">
    <location>
        <begin position="10"/>
        <end position="223"/>
    </location>
</feature>
<feature type="compositionally biased region" description="Acidic residues" evidence="2">
    <location>
        <begin position="461"/>
        <end position="474"/>
    </location>
</feature>
<dbReference type="Gene3D" id="1.20.900.10">
    <property type="entry name" value="Dbl homology (DH) domain"/>
    <property type="match status" value="1"/>
</dbReference>
<dbReference type="PROSITE" id="PS50010">
    <property type="entry name" value="DH_2"/>
    <property type="match status" value="1"/>
</dbReference>
<evidence type="ECO:0008006" key="6">
    <source>
        <dbReference type="Google" id="ProtNLM"/>
    </source>
</evidence>
<feature type="region of interest" description="Disordered" evidence="2">
    <location>
        <begin position="404"/>
        <end position="426"/>
    </location>
</feature>
<accession>M1KKX8</accession>
<dbReference type="VEuPathDB" id="MicrosporidiaDB:AEWD_030490"/>
<dbReference type="PANTHER" id="PTHR46572">
    <property type="entry name" value="RHO1 GDP-GTP EXCHANGE PROTEIN 1-RELATED"/>
    <property type="match status" value="1"/>
</dbReference>
<dbReference type="EMBL" id="KC513611">
    <property type="protein sequence ID" value="AGE95921.1"/>
    <property type="molecule type" value="Genomic_DNA"/>
</dbReference>
<protein>
    <recommendedName>
        <fullName evidence="6">DH domain-containing protein</fullName>
    </recommendedName>
</protein>
<dbReference type="VEuPathDB" id="MicrosporidiaDB:AEWR_030490"/>
<dbReference type="AlphaFoldDB" id="M1KKX8"/>
<evidence type="ECO:0000313" key="5">
    <source>
        <dbReference type="EMBL" id="AGE95921.1"/>
    </source>
</evidence>